<dbReference type="eggNOG" id="ENOG502ZADV">
    <property type="taxonomic scope" value="Bacteria"/>
</dbReference>
<organism evidence="1 2">
    <name type="scientific">Paenirhodobacter enshiensis</name>
    <dbReference type="NCBI Taxonomy" id="1105367"/>
    <lineage>
        <taxon>Bacteria</taxon>
        <taxon>Pseudomonadati</taxon>
        <taxon>Pseudomonadota</taxon>
        <taxon>Alphaproteobacteria</taxon>
        <taxon>Rhodobacterales</taxon>
        <taxon>Rhodobacter group</taxon>
        <taxon>Paenirhodobacter</taxon>
    </lineage>
</organism>
<accession>A0A086XTM0</accession>
<dbReference type="Proteomes" id="UP000028824">
    <property type="component" value="Unassembled WGS sequence"/>
</dbReference>
<evidence type="ECO:0008006" key="3">
    <source>
        <dbReference type="Google" id="ProtNLM"/>
    </source>
</evidence>
<dbReference type="NCBIfam" id="TIGR04474">
    <property type="entry name" value="tcm_partner"/>
    <property type="match status" value="1"/>
</dbReference>
<protein>
    <recommendedName>
        <fullName evidence="3">Three-Cys-motif partner protein TcmP</fullName>
    </recommendedName>
</protein>
<gene>
    <name evidence="1" type="ORF">CG50_05695</name>
</gene>
<name>A0A086XTM0_9RHOB</name>
<sequence>MVEKRYEWADGAKLEEHSRRKHKILREYVFDYLTVRCKLPQQERFRLAIVDGFAGGGRYQCGTPGSPLIFIEELRRATEAVNTQRAAQGLGAIEVECLLIFNDASRDAIELLKTHVAPLQADIAETCPKLHLRVEYLNEFFEKAYPKTRALLEQGRYRSVLFNLDQCGDSHVERDTIVDIMRTYPAAEIFYTFMISSLLAFLKKDQPDQLTARLDYLGLKTADIGELNGVMSKNDWLGTAEKIVFDVFRRCAPYVSPFSINNPGGWRYWLIHFANACRARQVYNNILHDNATMQAHFGRSGLNMLSYDPRHDEGMLYLFDSNARASAKSQLLGDIPRLVTETGDAMPVMDFYESIYNVTPAHADDIHTAIIENPDLEVITPAGGERRKANTIGVNDVIKVKTQRSFFPMFLDAGANGKRRKR</sequence>
<reference evidence="1 2" key="1">
    <citation type="submission" date="2014-03" db="EMBL/GenBank/DDBJ databases">
        <title>Genome of Paenirhodobacter enshiensis DW2-9.</title>
        <authorList>
            <person name="Wang D."/>
            <person name="Wang G."/>
        </authorList>
    </citation>
    <scope>NUCLEOTIDE SEQUENCE [LARGE SCALE GENOMIC DNA]</scope>
    <source>
        <strain evidence="1 2">DW2-9</strain>
    </source>
</reference>
<evidence type="ECO:0000313" key="2">
    <source>
        <dbReference type="Proteomes" id="UP000028824"/>
    </source>
</evidence>
<keyword evidence="2" id="KW-1185">Reference proteome</keyword>
<dbReference type="STRING" id="1105367.CG50_05695"/>
<dbReference type="OrthoDB" id="275124at2"/>
<dbReference type="RefSeq" id="WP_036638509.1">
    <property type="nucleotide sequence ID" value="NZ_JFZB01000024.1"/>
</dbReference>
<dbReference type="InterPro" id="IPR031009">
    <property type="entry name" value="Tcm_partner"/>
</dbReference>
<dbReference type="AlphaFoldDB" id="A0A086XTM0"/>
<comment type="caution">
    <text evidence="1">The sequence shown here is derived from an EMBL/GenBank/DDBJ whole genome shotgun (WGS) entry which is preliminary data.</text>
</comment>
<evidence type="ECO:0000313" key="1">
    <source>
        <dbReference type="EMBL" id="KFI25370.1"/>
    </source>
</evidence>
<proteinExistence type="predicted"/>
<dbReference type="EMBL" id="JFZB01000024">
    <property type="protein sequence ID" value="KFI25370.1"/>
    <property type="molecule type" value="Genomic_DNA"/>
</dbReference>